<dbReference type="RefSeq" id="WP_012955997.1">
    <property type="nucleotide sequence ID" value="NC_013790.1"/>
</dbReference>
<accession>D3E3D7</accession>
<dbReference type="KEGG" id="mru:mru_1198"/>
<dbReference type="EMBL" id="CP001719">
    <property type="protein sequence ID" value="ADC47048.1"/>
    <property type="molecule type" value="Genomic_DNA"/>
</dbReference>
<protein>
    <submittedName>
        <fullName evidence="1">Uncharacterized protein</fullName>
    </submittedName>
</protein>
<dbReference type="AlphaFoldDB" id="D3E3D7"/>
<keyword evidence="2" id="KW-1185">Reference proteome</keyword>
<dbReference type="Proteomes" id="UP000008680">
    <property type="component" value="Chromosome"/>
</dbReference>
<dbReference type="STRING" id="634498.mru_1198"/>
<dbReference type="eggNOG" id="arCOG02470">
    <property type="taxonomic scope" value="Archaea"/>
</dbReference>
<gene>
    <name evidence="1" type="ordered locus">mru_1198</name>
</gene>
<reference evidence="1 2" key="1">
    <citation type="journal article" date="2010" name="PLoS ONE">
        <title>The genome sequence of the rumen methanogen Methanobrevibacter ruminantium reveals new possibilities for controlling ruminant methane emissions.</title>
        <authorList>
            <person name="Leahy S.C."/>
            <person name="Kelly W.J."/>
            <person name="Altermann E."/>
            <person name="Ronimus R.S."/>
            <person name="Yeoman C.J."/>
            <person name="Pacheco D.M."/>
            <person name="Li D."/>
            <person name="Kong Z."/>
            <person name="McTavish S."/>
            <person name="Sang C."/>
            <person name="Lambie S.C."/>
            <person name="Janssen P.H."/>
            <person name="Dey D."/>
            <person name="Attwood G.T."/>
        </authorList>
    </citation>
    <scope>NUCLEOTIDE SEQUENCE [LARGE SCALE GENOMIC DNA]</scope>
    <source>
        <strain evidence="2">ATCC 35063 / DSM 1093 / JCM 13430 / OCM 146 / M1</strain>
    </source>
</reference>
<dbReference type="PATRIC" id="fig|634498.28.peg.1199"/>
<dbReference type="OrthoDB" id="76331at2157"/>
<organism evidence="1 2">
    <name type="scientific">Methanobrevibacter ruminantium (strain ATCC 35063 / DSM 1093 / JCM 13430 / OCM 146 / M1)</name>
    <name type="common">Methanobacterium ruminantium</name>
    <dbReference type="NCBI Taxonomy" id="634498"/>
    <lineage>
        <taxon>Archaea</taxon>
        <taxon>Methanobacteriati</taxon>
        <taxon>Methanobacteriota</taxon>
        <taxon>Methanomada group</taxon>
        <taxon>Methanobacteria</taxon>
        <taxon>Methanobacteriales</taxon>
        <taxon>Methanobacteriaceae</taxon>
        <taxon>Methanobrevibacter</taxon>
    </lineage>
</organism>
<evidence type="ECO:0000313" key="1">
    <source>
        <dbReference type="EMBL" id="ADC47048.1"/>
    </source>
</evidence>
<name>D3E3D7_METRM</name>
<dbReference type="HOGENOM" id="CLU_134828_0_0_2"/>
<proteinExistence type="predicted"/>
<evidence type="ECO:0000313" key="2">
    <source>
        <dbReference type="Proteomes" id="UP000008680"/>
    </source>
</evidence>
<sequence>MDNKKIFVIVALALLAIVAVGSVSALDLGFLGGNDDQDTAAEDSDAKTTTIKGIEFNIPDGYVKAENYTLDGETRSSGSIDYKVYQEGYEKGATDAILFLIGDYPTDLTDDMLEQMNLGEPKTINGHDGYITTSNEGGDTFTVFFYAEDGDLVTVTVTDDTLLEEIIK</sequence>
<dbReference type="GeneID" id="8770849"/>